<dbReference type="Proteomes" id="UP001499988">
    <property type="component" value="Unassembled WGS sequence"/>
</dbReference>
<dbReference type="PANTHER" id="PTHR21237">
    <property type="entry name" value="GRPE PROTEIN"/>
    <property type="match status" value="1"/>
</dbReference>
<comment type="similarity">
    <text evidence="1 3 5">Belongs to the GrpE family.</text>
</comment>
<reference evidence="8" key="1">
    <citation type="journal article" date="2019" name="Int. J. Syst. Evol. Microbiol.">
        <title>The Global Catalogue of Microorganisms (GCM) 10K type strain sequencing project: providing services to taxonomists for standard genome sequencing and annotation.</title>
        <authorList>
            <consortium name="The Broad Institute Genomics Platform"/>
            <consortium name="The Broad Institute Genome Sequencing Center for Infectious Disease"/>
            <person name="Wu L."/>
            <person name="Ma J."/>
        </authorList>
    </citation>
    <scope>NUCLEOTIDE SEQUENCE [LARGE SCALE GENOMIC DNA]</scope>
    <source>
        <strain evidence="8">JCM 18401</strain>
    </source>
</reference>
<dbReference type="Gene3D" id="3.90.20.20">
    <property type="match status" value="1"/>
</dbReference>
<comment type="caution">
    <text evidence="7">The sequence shown here is derived from an EMBL/GenBank/DDBJ whole genome shotgun (WGS) entry which is preliminary data.</text>
</comment>
<feature type="region of interest" description="Disordered" evidence="6">
    <location>
        <begin position="1"/>
        <end position="35"/>
    </location>
</feature>
<evidence type="ECO:0000256" key="3">
    <source>
        <dbReference type="HAMAP-Rule" id="MF_01151"/>
    </source>
</evidence>
<comment type="function">
    <text evidence="3 4">Participates actively in the response to hyperosmotic and heat shock by preventing the aggregation of stress-denatured proteins, in association with DnaK and GrpE. It is the nucleotide exchange factor for DnaK and may function as a thermosensor. Unfolded proteins bind initially to DnaJ; upon interaction with the DnaJ-bound protein, DnaK hydrolyzes its bound ATP, resulting in the formation of a stable complex. GrpE releases ADP from DnaK; ATP binding to DnaK triggers the release of the substrate protein, thus completing the reaction cycle. Several rounds of ATP-dependent interactions between DnaJ, DnaK and GrpE are required for fully efficient folding.</text>
</comment>
<dbReference type="SUPFAM" id="SSF58014">
    <property type="entry name" value="Coiled-coil domain of nucleotide exchange factor GrpE"/>
    <property type="match status" value="1"/>
</dbReference>
<dbReference type="EMBL" id="BAABJZ010000019">
    <property type="protein sequence ID" value="GAA4881228.1"/>
    <property type="molecule type" value="Genomic_DNA"/>
</dbReference>
<dbReference type="HAMAP" id="MF_01151">
    <property type="entry name" value="GrpE"/>
    <property type="match status" value="1"/>
</dbReference>
<keyword evidence="8" id="KW-1185">Reference proteome</keyword>
<proteinExistence type="inferred from homology"/>
<dbReference type="NCBIfam" id="NF010737">
    <property type="entry name" value="PRK14139.1"/>
    <property type="match status" value="1"/>
</dbReference>
<organism evidence="7 8">
    <name type="scientific">Ferrimonas pelagia</name>
    <dbReference type="NCBI Taxonomy" id="1177826"/>
    <lineage>
        <taxon>Bacteria</taxon>
        <taxon>Pseudomonadati</taxon>
        <taxon>Pseudomonadota</taxon>
        <taxon>Gammaproteobacteria</taxon>
        <taxon>Alteromonadales</taxon>
        <taxon>Ferrimonadaceae</taxon>
        <taxon>Ferrimonas</taxon>
    </lineage>
</organism>
<dbReference type="PANTHER" id="PTHR21237:SF23">
    <property type="entry name" value="GRPE PROTEIN HOMOLOG, MITOCHONDRIAL"/>
    <property type="match status" value="1"/>
</dbReference>
<evidence type="ECO:0000256" key="1">
    <source>
        <dbReference type="ARBA" id="ARBA00009054"/>
    </source>
</evidence>
<evidence type="ECO:0000256" key="6">
    <source>
        <dbReference type="SAM" id="MobiDB-lite"/>
    </source>
</evidence>
<feature type="compositionally biased region" description="Basic and acidic residues" evidence="6">
    <location>
        <begin position="1"/>
        <end position="10"/>
    </location>
</feature>
<sequence length="205" mass="22125">MSDEQQKVVDQEEITAQQEEQAEVESAAEPVEVDPQAERIAELEAELAAAKAEIAGQKDSVIRAAAEVDNIRRRSALDVEKARKFALEKFANELLPILDNLERALDVPNKEDEAVKAVLEGVELTQKSFLAGVAKFGVEAVDPMGESFNPDLHQAISMVPNPEFPANSVMAVMQKGYTLNGRLLRPAMVMVSQGGGAAPSVDTKA</sequence>
<dbReference type="SUPFAM" id="SSF51064">
    <property type="entry name" value="Head domain of nucleotide exchange factor GrpE"/>
    <property type="match status" value="1"/>
</dbReference>
<keyword evidence="3" id="KW-0963">Cytoplasm</keyword>
<dbReference type="InterPro" id="IPR000740">
    <property type="entry name" value="GrpE"/>
</dbReference>
<keyword evidence="3 4" id="KW-0346">Stress response</keyword>
<dbReference type="PROSITE" id="PS01071">
    <property type="entry name" value="GRPE"/>
    <property type="match status" value="1"/>
</dbReference>
<comment type="subunit">
    <text evidence="3">Homodimer.</text>
</comment>
<keyword evidence="2 3" id="KW-0143">Chaperone</keyword>
<dbReference type="CDD" id="cd00446">
    <property type="entry name" value="GrpE"/>
    <property type="match status" value="1"/>
</dbReference>
<dbReference type="NCBIfam" id="NF010748">
    <property type="entry name" value="PRK14150.1"/>
    <property type="match status" value="1"/>
</dbReference>
<evidence type="ECO:0000256" key="5">
    <source>
        <dbReference type="RuleBase" id="RU004478"/>
    </source>
</evidence>
<name>A0ABP9EMR6_9GAMM</name>
<dbReference type="InterPro" id="IPR009012">
    <property type="entry name" value="GrpE_head"/>
</dbReference>
<dbReference type="Gene3D" id="2.30.22.10">
    <property type="entry name" value="Head domain of nucleotide exchange factor GrpE"/>
    <property type="match status" value="1"/>
</dbReference>
<feature type="compositionally biased region" description="Low complexity" evidence="6">
    <location>
        <begin position="14"/>
        <end position="30"/>
    </location>
</feature>
<gene>
    <name evidence="3 7" type="primary">grpE</name>
    <name evidence="7" type="ORF">GCM10023333_14250</name>
</gene>
<accession>A0ABP9EMR6</accession>
<evidence type="ECO:0000313" key="7">
    <source>
        <dbReference type="EMBL" id="GAA4881228.1"/>
    </source>
</evidence>
<dbReference type="RefSeq" id="WP_345334661.1">
    <property type="nucleotide sequence ID" value="NZ_BAABJZ010000019.1"/>
</dbReference>
<dbReference type="Pfam" id="PF01025">
    <property type="entry name" value="GrpE"/>
    <property type="match status" value="1"/>
</dbReference>
<dbReference type="InterPro" id="IPR013805">
    <property type="entry name" value="GrpE_CC"/>
</dbReference>
<evidence type="ECO:0000256" key="4">
    <source>
        <dbReference type="RuleBase" id="RU000639"/>
    </source>
</evidence>
<comment type="subcellular location">
    <subcellularLocation>
        <location evidence="3">Cytoplasm</location>
    </subcellularLocation>
</comment>
<protein>
    <recommendedName>
        <fullName evidence="3 4">Protein GrpE</fullName>
    </recommendedName>
    <alternativeName>
        <fullName evidence="3">HSP-70 cofactor</fullName>
    </alternativeName>
</protein>
<dbReference type="PRINTS" id="PR00773">
    <property type="entry name" value="GRPEPROTEIN"/>
</dbReference>
<evidence type="ECO:0000256" key="2">
    <source>
        <dbReference type="ARBA" id="ARBA00023186"/>
    </source>
</evidence>
<dbReference type="NCBIfam" id="NF010738">
    <property type="entry name" value="PRK14140.1"/>
    <property type="match status" value="1"/>
</dbReference>
<evidence type="ECO:0000313" key="8">
    <source>
        <dbReference type="Proteomes" id="UP001499988"/>
    </source>
</evidence>